<name>A0AAV7NUU7_PLEWA</name>
<keyword evidence="3" id="KW-1185">Reference proteome</keyword>
<feature type="compositionally biased region" description="Basic and acidic residues" evidence="1">
    <location>
        <begin position="1"/>
        <end position="16"/>
    </location>
</feature>
<sequence length="119" mass="13245">MRNPARRRDTGREARIKTLQNKQGGGGKRNLATQVLGPGQAAGRVRGEAPTRGAAPGRRMKGRWREEPTIMARCIRIPSMRDCSLNKQSGRVSEQESVRLFRCQGRAWRSSALKDSDDA</sequence>
<dbReference type="AlphaFoldDB" id="A0AAV7NUU7"/>
<accession>A0AAV7NUU7</accession>
<reference evidence="2" key="1">
    <citation type="journal article" date="2022" name="bioRxiv">
        <title>Sequencing and chromosome-scale assembly of the giantPleurodeles waltlgenome.</title>
        <authorList>
            <person name="Brown T."/>
            <person name="Elewa A."/>
            <person name="Iarovenko S."/>
            <person name="Subramanian E."/>
            <person name="Araus A.J."/>
            <person name="Petzold A."/>
            <person name="Susuki M."/>
            <person name="Suzuki K.-i.T."/>
            <person name="Hayashi T."/>
            <person name="Toyoda A."/>
            <person name="Oliveira C."/>
            <person name="Osipova E."/>
            <person name="Leigh N.D."/>
            <person name="Simon A."/>
            <person name="Yun M.H."/>
        </authorList>
    </citation>
    <scope>NUCLEOTIDE SEQUENCE</scope>
    <source>
        <strain evidence="2">20211129_DDA</strain>
        <tissue evidence="2">Liver</tissue>
    </source>
</reference>
<evidence type="ECO:0000256" key="1">
    <source>
        <dbReference type="SAM" id="MobiDB-lite"/>
    </source>
</evidence>
<evidence type="ECO:0000313" key="3">
    <source>
        <dbReference type="Proteomes" id="UP001066276"/>
    </source>
</evidence>
<protein>
    <submittedName>
        <fullName evidence="2">Uncharacterized protein</fullName>
    </submittedName>
</protein>
<gene>
    <name evidence="2" type="ORF">NDU88_008057</name>
</gene>
<dbReference type="Proteomes" id="UP001066276">
    <property type="component" value="Chromosome 8"/>
</dbReference>
<comment type="caution">
    <text evidence="2">The sequence shown here is derived from an EMBL/GenBank/DDBJ whole genome shotgun (WGS) entry which is preliminary data.</text>
</comment>
<organism evidence="2 3">
    <name type="scientific">Pleurodeles waltl</name>
    <name type="common">Iberian ribbed newt</name>
    <dbReference type="NCBI Taxonomy" id="8319"/>
    <lineage>
        <taxon>Eukaryota</taxon>
        <taxon>Metazoa</taxon>
        <taxon>Chordata</taxon>
        <taxon>Craniata</taxon>
        <taxon>Vertebrata</taxon>
        <taxon>Euteleostomi</taxon>
        <taxon>Amphibia</taxon>
        <taxon>Batrachia</taxon>
        <taxon>Caudata</taxon>
        <taxon>Salamandroidea</taxon>
        <taxon>Salamandridae</taxon>
        <taxon>Pleurodelinae</taxon>
        <taxon>Pleurodeles</taxon>
    </lineage>
</organism>
<dbReference type="EMBL" id="JANPWB010000012">
    <property type="protein sequence ID" value="KAJ1119873.1"/>
    <property type="molecule type" value="Genomic_DNA"/>
</dbReference>
<proteinExistence type="predicted"/>
<evidence type="ECO:0000313" key="2">
    <source>
        <dbReference type="EMBL" id="KAJ1119873.1"/>
    </source>
</evidence>
<feature type="region of interest" description="Disordered" evidence="1">
    <location>
        <begin position="1"/>
        <end position="63"/>
    </location>
</feature>